<dbReference type="AlphaFoldDB" id="A0A329SVZ0"/>
<name>A0A329SVZ0_9STRA</name>
<evidence type="ECO:0000313" key="2">
    <source>
        <dbReference type="Proteomes" id="UP000251314"/>
    </source>
</evidence>
<sequence>MGWPGRDVNGVQSRRRLSHVDQKEMLEEEIRLLESGVAVCKTRGLPPHLIVEDDPILRPIAVKLAALMHEKQLQQNHVAKIQSTLSRCLIDQPYYPLYTRICLPKDWNERRNTLLAIRKSKQRIRLCHVAIAPC</sequence>
<gene>
    <name evidence="1" type="ORF">PC110_g3029</name>
</gene>
<accession>A0A329SVZ0</accession>
<dbReference type="EMBL" id="MJFZ01000042">
    <property type="protein sequence ID" value="RAW40765.1"/>
    <property type="molecule type" value="Genomic_DNA"/>
</dbReference>
<comment type="caution">
    <text evidence="1">The sequence shown here is derived from an EMBL/GenBank/DDBJ whole genome shotgun (WGS) entry which is preliminary data.</text>
</comment>
<dbReference type="VEuPathDB" id="FungiDB:PC110_g3029"/>
<dbReference type="Proteomes" id="UP000251314">
    <property type="component" value="Unassembled WGS sequence"/>
</dbReference>
<protein>
    <submittedName>
        <fullName evidence="1">Uncharacterized protein</fullName>
    </submittedName>
</protein>
<evidence type="ECO:0000313" key="1">
    <source>
        <dbReference type="EMBL" id="RAW40765.1"/>
    </source>
</evidence>
<keyword evidence="2" id="KW-1185">Reference proteome</keyword>
<reference evidence="1 2" key="1">
    <citation type="submission" date="2018-01" db="EMBL/GenBank/DDBJ databases">
        <title>Draft genome of the strawberry crown rot pathogen Phytophthora cactorum.</title>
        <authorList>
            <person name="Armitage A.D."/>
            <person name="Lysoe E."/>
            <person name="Nellist C.F."/>
            <person name="Harrison R.J."/>
            <person name="Brurberg M.B."/>
        </authorList>
    </citation>
    <scope>NUCLEOTIDE SEQUENCE [LARGE SCALE GENOMIC DNA]</scope>
    <source>
        <strain evidence="1 2">10300</strain>
    </source>
</reference>
<proteinExistence type="predicted"/>
<dbReference type="OrthoDB" id="10476983at2759"/>
<organism evidence="1 2">
    <name type="scientific">Phytophthora cactorum</name>
    <dbReference type="NCBI Taxonomy" id="29920"/>
    <lineage>
        <taxon>Eukaryota</taxon>
        <taxon>Sar</taxon>
        <taxon>Stramenopiles</taxon>
        <taxon>Oomycota</taxon>
        <taxon>Peronosporomycetes</taxon>
        <taxon>Peronosporales</taxon>
        <taxon>Peronosporaceae</taxon>
        <taxon>Phytophthora</taxon>
    </lineage>
</organism>